<keyword evidence="1" id="KW-0472">Membrane</keyword>
<accession>A0AA97I2C7</accession>
<reference evidence="2 3" key="1">
    <citation type="submission" date="2019-09" db="EMBL/GenBank/DDBJ databases">
        <title>The complete genome of Methanoplanus sp. FWC-SCC4.</title>
        <authorList>
            <person name="Chen S.-C."/>
            <person name="Zhou Y.-Z."/>
            <person name="Lai M.-C."/>
        </authorList>
    </citation>
    <scope>NUCLEOTIDE SEQUENCE [LARGE SCALE GENOMIC DNA]</scope>
    <source>
        <strain evidence="2 3">FWC-SCC4</strain>
    </source>
</reference>
<name>A0AA97I2C7_9EURY</name>
<sequence length="271" mass="30883">MNKGFEKIRYPLILLFIAAGLYVIFMPLSAGAQTAGYQDPVFPGTIANEARMADVISDALDYQNPSIKNHAQLITISKNYSIKAACDLWDYVNSDWTYLNDPQGPEYVSSATQSVKSGMRGESDDYSVYLSSLILSLGGEIRIVSVQGDRDSSVHLYPELFAGNDETELKEACKYVYSRYGCEKVYYSVENTEGRKKYWMNLDWSIPKKGDFNYYIYGNSEYLINRYHPGEQYFGGEQTTVYFPDGTWKTESRITGYFSRTMYGVDKFNVL</sequence>
<proteinExistence type="predicted"/>
<dbReference type="GeneID" id="85228836"/>
<keyword evidence="3" id="KW-1185">Reference proteome</keyword>
<dbReference type="AlphaFoldDB" id="A0AA97I2C7"/>
<dbReference type="Proteomes" id="UP001301797">
    <property type="component" value="Chromosome"/>
</dbReference>
<feature type="transmembrane region" description="Helical" evidence="1">
    <location>
        <begin position="12"/>
        <end position="30"/>
    </location>
</feature>
<keyword evidence="1" id="KW-1133">Transmembrane helix</keyword>
<dbReference type="RefSeq" id="WP_317137048.1">
    <property type="nucleotide sequence ID" value="NZ_CP043875.1"/>
</dbReference>
<gene>
    <name evidence="2" type="ORF">F1737_01665</name>
</gene>
<evidence type="ECO:0000313" key="2">
    <source>
        <dbReference type="EMBL" id="WOF15478.1"/>
    </source>
</evidence>
<evidence type="ECO:0000256" key="1">
    <source>
        <dbReference type="SAM" id="Phobius"/>
    </source>
</evidence>
<organism evidence="2 3">
    <name type="scientific">Methanochimaera problematica</name>
    <dbReference type="NCBI Taxonomy" id="2609417"/>
    <lineage>
        <taxon>Archaea</taxon>
        <taxon>Methanobacteriati</taxon>
        <taxon>Methanobacteriota</taxon>
        <taxon>Stenosarchaea group</taxon>
        <taxon>Methanomicrobia</taxon>
        <taxon>Methanomicrobiales</taxon>
        <taxon>Methanomicrobiaceae</taxon>
        <taxon>Methanochimaera</taxon>
    </lineage>
</organism>
<evidence type="ECO:0008006" key="4">
    <source>
        <dbReference type="Google" id="ProtNLM"/>
    </source>
</evidence>
<keyword evidence="1" id="KW-0812">Transmembrane</keyword>
<protein>
    <recommendedName>
        <fullName evidence="4">Transglutaminase-like domain-containing protein</fullName>
    </recommendedName>
</protein>
<dbReference type="KEGG" id="mefw:F1737_01665"/>
<dbReference type="EMBL" id="CP043875">
    <property type="protein sequence ID" value="WOF15478.1"/>
    <property type="molecule type" value="Genomic_DNA"/>
</dbReference>
<evidence type="ECO:0000313" key="3">
    <source>
        <dbReference type="Proteomes" id="UP001301797"/>
    </source>
</evidence>